<dbReference type="OrthoDB" id="501284at2"/>
<dbReference type="Proteomes" id="UP000198762">
    <property type="component" value="Unassembled WGS sequence"/>
</dbReference>
<reference evidence="4" key="1">
    <citation type="submission" date="2016-10" db="EMBL/GenBank/DDBJ databases">
        <authorList>
            <person name="Varghese N."/>
            <person name="Submissions S."/>
        </authorList>
    </citation>
    <scope>NUCLEOTIDE SEQUENCE [LARGE SCALE GENOMIC DNA]</scope>
    <source>
        <strain evidence="4">CGMCC 1.6489</strain>
    </source>
</reference>
<evidence type="ECO:0000256" key="1">
    <source>
        <dbReference type="SAM" id="MobiDB-lite"/>
    </source>
</evidence>
<dbReference type="Pfam" id="PF09299">
    <property type="entry name" value="Mu-transpos_C"/>
    <property type="match status" value="1"/>
</dbReference>
<dbReference type="InterPro" id="IPR012337">
    <property type="entry name" value="RNaseH-like_sf"/>
</dbReference>
<dbReference type="EMBL" id="FOHZ01000001">
    <property type="protein sequence ID" value="SES64838.1"/>
    <property type="molecule type" value="Genomic_DNA"/>
</dbReference>
<dbReference type="GO" id="GO:0003676">
    <property type="term" value="F:nucleic acid binding"/>
    <property type="evidence" value="ECO:0007669"/>
    <property type="project" value="InterPro"/>
</dbReference>
<accession>A0A1H9Y7D9</accession>
<protein>
    <submittedName>
        <fullName evidence="3">Helix-turn-helix domain-containing protein</fullName>
    </submittedName>
</protein>
<dbReference type="InterPro" id="IPR015378">
    <property type="entry name" value="Transposase-like_Mu_C"/>
</dbReference>
<dbReference type="InterPro" id="IPR036397">
    <property type="entry name" value="RNaseH_sf"/>
</dbReference>
<dbReference type="STRING" id="430453.SAMN04487962_1018"/>
<evidence type="ECO:0000259" key="2">
    <source>
        <dbReference type="PROSITE" id="PS50994"/>
    </source>
</evidence>
<organism evidence="3 4">
    <name type="scientific">Marinobacter segnicrescens</name>
    <dbReference type="NCBI Taxonomy" id="430453"/>
    <lineage>
        <taxon>Bacteria</taxon>
        <taxon>Pseudomonadati</taxon>
        <taxon>Pseudomonadota</taxon>
        <taxon>Gammaproteobacteria</taxon>
        <taxon>Pseudomonadales</taxon>
        <taxon>Marinobacteraceae</taxon>
        <taxon>Marinobacter</taxon>
    </lineage>
</organism>
<proteinExistence type="predicted"/>
<dbReference type="Gene3D" id="3.30.420.10">
    <property type="entry name" value="Ribonuclease H-like superfamily/Ribonuclease H"/>
    <property type="match status" value="1"/>
</dbReference>
<name>A0A1H9Y7D9_9GAMM</name>
<dbReference type="SUPFAM" id="SSF53098">
    <property type="entry name" value="Ribonuclease H-like"/>
    <property type="match status" value="1"/>
</dbReference>
<evidence type="ECO:0000313" key="4">
    <source>
        <dbReference type="Proteomes" id="UP000198762"/>
    </source>
</evidence>
<sequence>MLSEEDVVERCAQAGVSEEGTGIALSIRSSPPARRVKNSAALRSSTYIFASKKMRHTVQAESLSIELPAIYKHEFDRSVLEYYDQPSEKIFLEYLSKTGRRVKAASTADFFVIADDFIGWEEWKPLERLIKLAESHPGRIVFDETSGRYRCPPAEAYAEALGLNFRLCTEQDLNLRLVENLRFLGDFWSAAPLDQTPVPEEMFGKSRWLRLAEILNTGLIEADELYALIVSQVVYVNLEKDLLSQPQYCKVFRSKEDAKALDQSFLEKRSAELAPGSLLHVFGKKHRVLSLESESVELEEDGGYIKCVPKALVEQQILQGIAYTESEENGQVFELLRHAGPDDLAKANQRYSALRALENGCPIEEVAADNQVSDRTIRSWLSRFRAAQRNLGDGYVGLLPKTAGRGNRSSRLSPATISLINRVLEEHFLNKNAPPLSHAYAMFLKACDDTQTSSTSEKTFYGYAKRIDPVRRVRSREGSKAAYQQESGSNMSQSMGWDLGGKFAMDVVHTDHTQLDIELVSSRTGRSMGRPWLTIFLDGYSRMPVSFVLMFDPPSYRSLMTGVRRMVEKTGYFPASFVVDGGKEFHSVYFESLVARGGSNIQHRTGKPRHGALIERYFGSLNTQLIDRLKGNTQPTKNVRQMSAEMNPKKNAIWTLEALSSVLEDYLEGFVERDHPSLGCSPSYQYSQSFALHGSRKVRAMEYNQEFIISTFPPPRRGKVSINPKAGIRVNHLDYWHSIFRSPSLNKQKVDVRYDPFDVGHVYAFANKTWHKCRVISHYEVFRGRTERELHALLEEHRKTAANFAQSRNQTMRQIAGLFERVQSTEESLSISQLARDQEQLHDHKKGVARADLKSAPKPDEHASEPDLDSELLSFQIDYSAAIPEDF</sequence>
<feature type="region of interest" description="Disordered" evidence="1">
    <location>
        <begin position="843"/>
        <end position="870"/>
    </location>
</feature>
<dbReference type="InterPro" id="IPR001584">
    <property type="entry name" value="Integrase_cat-core"/>
</dbReference>
<keyword evidence="4" id="KW-1185">Reference proteome</keyword>
<feature type="compositionally biased region" description="Basic and acidic residues" evidence="1">
    <location>
        <begin position="849"/>
        <end position="865"/>
    </location>
</feature>
<feature type="domain" description="Integrase catalytic" evidence="2">
    <location>
        <begin position="505"/>
        <end position="690"/>
    </location>
</feature>
<dbReference type="PROSITE" id="PS50994">
    <property type="entry name" value="INTEGRASE"/>
    <property type="match status" value="1"/>
</dbReference>
<dbReference type="GO" id="GO:0015074">
    <property type="term" value="P:DNA integration"/>
    <property type="evidence" value="ECO:0007669"/>
    <property type="project" value="InterPro"/>
</dbReference>
<dbReference type="RefSeq" id="WP_091848188.1">
    <property type="nucleotide sequence ID" value="NZ_FOHZ01000001.1"/>
</dbReference>
<evidence type="ECO:0000313" key="3">
    <source>
        <dbReference type="EMBL" id="SES64838.1"/>
    </source>
</evidence>
<dbReference type="AlphaFoldDB" id="A0A1H9Y7D9"/>
<gene>
    <name evidence="3" type="ORF">SAMN04487962_1018</name>
</gene>